<evidence type="ECO:0000313" key="2">
    <source>
        <dbReference type="Proteomes" id="UP001596154"/>
    </source>
</evidence>
<keyword evidence="2" id="KW-1185">Reference proteome</keyword>
<sequence>MSTTAKEFQAAAATRSALDQQLYTLVGRSVKEVRITRVHWPDGKRWVAMVIGASGREVPLRDGGLHHQAAIILREAFPHANWSRAQDYDVATGVLREHRVRMPACLRGDEL</sequence>
<dbReference type="Proteomes" id="UP001596154">
    <property type="component" value="Unassembled WGS sequence"/>
</dbReference>
<accession>A0ABW0UQQ2</accession>
<evidence type="ECO:0000313" key="1">
    <source>
        <dbReference type="EMBL" id="MFC5635895.1"/>
    </source>
</evidence>
<name>A0ABW0UQQ2_9ACTN</name>
<comment type="caution">
    <text evidence="1">The sequence shown here is derived from an EMBL/GenBank/DDBJ whole genome shotgun (WGS) entry which is preliminary data.</text>
</comment>
<proteinExistence type="predicted"/>
<protein>
    <submittedName>
        <fullName evidence="1">Uncharacterized protein</fullName>
    </submittedName>
</protein>
<gene>
    <name evidence="1" type="ORF">ACFPZJ_19270</name>
</gene>
<dbReference type="RefSeq" id="WP_381022873.1">
    <property type="nucleotide sequence ID" value="NZ_JBHSNY010000006.1"/>
</dbReference>
<reference evidence="2" key="1">
    <citation type="journal article" date="2019" name="Int. J. Syst. Evol. Microbiol.">
        <title>The Global Catalogue of Microorganisms (GCM) 10K type strain sequencing project: providing services to taxonomists for standard genome sequencing and annotation.</title>
        <authorList>
            <consortium name="The Broad Institute Genomics Platform"/>
            <consortium name="The Broad Institute Genome Sequencing Center for Infectious Disease"/>
            <person name="Wu L."/>
            <person name="Ma J."/>
        </authorList>
    </citation>
    <scope>NUCLEOTIDE SEQUENCE [LARGE SCALE GENOMIC DNA]</scope>
    <source>
        <strain evidence="2">CGMCC 4.7248</strain>
    </source>
</reference>
<organism evidence="1 2">
    <name type="scientific">Streptomyces bullii</name>
    <dbReference type="NCBI Taxonomy" id="349910"/>
    <lineage>
        <taxon>Bacteria</taxon>
        <taxon>Bacillati</taxon>
        <taxon>Actinomycetota</taxon>
        <taxon>Actinomycetes</taxon>
        <taxon>Kitasatosporales</taxon>
        <taxon>Streptomycetaceae</taxon>
        <taxon>Streptomyces</taxon>
    </lineage>
</organism>
<dbReference type="EMBL" id="JBHSNY010000006">
    <property type="protein sequence ID" value="MFC5635895.1"/>
    <property type="molecule type" value="Genomic_DNA"/>
</dbReference>